<comment type="caution">
    <text evidence="2">The sequence shown here is derived from an EMBL/GenBank/DDBJ whole genome shotgun (WGS) entry which is preliminary data.</text>
</comment>
<keyword evidence="1" id="KW-0812">Transmembrane</keyword>
<keyword evidence="1" id="KW-0472">Membrane</keyword>
<organism evidence="2">
    <name type="scientific">marine sediment metagenome</name>
    <dbReference type="NCBI Taxonomy" id="412755"/>
    <lineage>
        <taxon>unclassified sequences</taxon>
        <taxon>metagenomes</taxon>
        <taxon>ecological metagenomes</taxon>
    </lineage>
</organism>
<gene>
    <name evidence="2" type="ORF">LCGC14_1765890</name>
</gene>
<evidence type="ECO:0000313" key="2">
    <source>
        <dbReference type="EMBL" id="KKM04269.1"/>
    </source>
</evidence>
<feature type="transmembrane region" description="Helical" evidence="1">
    <location>
        <begin position="121"/>
        <end position="142"/>
    </location>
</feature>
<sequence>MRTIIISLFLFISIPAFAQKNTSTKGKANATAQAVLERVDSAGEWMNSTFEKLADKMGVTVEYLWPTFVKEVFVTGVIYVSIGVLSFIFGIAFCLFLLRLRDRLILDWQENRKKEGWPDGACAAQIFALVILFAGFIFLASFSTPGIISMVAPEPEALQNITRAIGQLR</sequence>
<name>A0A0F9GZN8_9ZZZZ</name>
<keyword evidence="1" id="KW-1133">Transmembrane helix</keyword>
<reference evidence="2" key="1">
    <citation type="journal article" date="2015" name="Nature">
        <title>Complex archaea that bridge the gap between prokaryotes and eukaryotes.</title>
        <authorList>
            <person name="Spang A."/>
            <person name="Saw J.H."/>
            <person name="Jorgensen S.L."/>
            <person name="Zaremba-Niedzwiedzka K."/>
            <person name="Martijn J."/>
            <person name="Lind A.E."/>
            <person name="van Eijk R."/>
            <person name="Schleper C."/>
            <person name="Guy L."/>
            <person name="Ettema T.J."/>
        </authorList>
    </citation>
    <scope>NUCLEOTIDE SEQUENCE</scope>
</reference>
<protein>
    <submittedName>
        <fullName evidence="2">Uncharacterized protein</fullName>
    </submittedName>
</protein>
<evidence type="ECO:0000256" key="1">
    <source>
        <dbReference type="SAM" id="Phobius"/>
    </source>
</evidence>
<accession>A0A0F9GZN8</accession>
<dbReference type="EMBL" id="LAZR01016491">
    <property type="protein sequence ID" value="KKM04269.1"/>
    <property type="molecule type" value="Genomic_DNA"/>
</dbReference>
<feature type="transmembrane region" description="Helical" evidence="1">
    <location>
        <begin position="72"/>
        <end position="100"/>
    </location>
</feature>
<proteinExistence type="predicted"/>
<dbReference type="AlphaFoldDB" id="A0A0F9GZN8"/>